<proteinExistence type="predicted"/>
<accession>A0ACC2PE55</accession>
<evidence type="ECO:0000313" key="2">
    <source>
        <dbReference type="Proteomes" id="UP001239111"/>
    </source>
</evidence>
<dbReference type="EMBL" id="CM056741">
    <property type="protein sequence ID" value="KAJ8681743.1"/>
    <property type="molecule type" value="Genomic_DNA"/>
</dbReference>
<dbReference type="Proteomes" id="UP001239111">
    <property type="component" value="Chromosome 1"/>
</dbReference>
<sequence length="157" mass="18079">MLQSYRRQINYKSRKFDFKSSWIDLSEALASKHCGLLAALLLVVIQELRAQLFTRLIPVENSVFFEMLAMLLRIPKKAGKITNSSGSHKIAKKEYMATAWLVCVFAYWFKFATSRNLALCFSKHRLEELQDIVNFLKQVMDLVSKLKFGPQDLAVAL</sequence>
<gene>
    <name evidence="1" type="ORF">QAD02_017535</name>
</gene>
<evidence type="ECO:0000313" key="1">
    <source>
        <dbReference type="EMBL" id="KAJ8681743.1"/>
    </source>
</evidence>
<keyword evidence="2" id="KW-1185">Reference proteome</keyword>
<organism evidence="1 2">
    <name type="scientific">Eretmocerus hayati</name>
    <dbReference type="NCBI Taxonomy" id="131215"/>
    <lineage>
        <taxon>Eukaryota</taxon>
        <taxon>Metazoa</taxon>
        <taxon>Ecdysozoa</taxon>
        <taxon>Arthropoda</taxon>
        <taxon>Hexapoda</taxon>
        <taxon>Insecta</taxon>
        <taxon>Pterygota</taxon>
        <taxon>Neoptera</taxon>
        <taxon>Endopterygota</taxon>
        <taxon>Hymenoptera</taxon>
        <taxon>Apocrita</taxon>
        <taxon>Proctotrupomorpha</taxon>
        <taxon>Chalcidoidea</taxon>
        <taxon>Aphelinidae</taxon>
        <taxon>Aphelininae</taxon>
        <taxon>Eretmocerus</taxon>
    </lineage>
</organism>
<name>A0ACC2PE55_9HYME</name>
<reference evidence="1" key="1">
    <citation type="submission" date="2023-04" db="EMBL/GenBank/DDBJ databases">
        <title>A chromosome-level genome assembly of the parasitoid wasp Eretmocerus hayati.</title>
        <authorList>
            <person name="Zhong Y."/>
            <person name="Liu S."/>
            <person name="Liu Y."/>
        </authorList>
    </citation>
    <scope>NUCLEOTIDE SEQUENCE</scope>
    <source>
        <strain evidence="1">ZJU_SS_LIU_2023</strain>
    </source>
</reference>
<protein>
    <submittedName>
        <fullName evidence="1">Uncharacterized protein</fullName>
    </submittedName>
</protein>
<comment type="caution">
    <text evidence="1">The sequence shown here is derived from an EMBL/GenBank/DDBJ whole genome shotgun (WGS) entry which is preliminary data.</text>
</comment>